<dbReference type="GeneID" id="106806107"/>
<sequence>MASEEQEMDETFAENIGISDEDELGVDIDDSQSFNDPLKQRSVTYAMTKVQNWCKIVGLNPNLEDYDKPGLCKLLCHFFSESKSPSKPEKHEAYSYNTLRYIYGGLRRYFACSRYMNITSDPGFIELSKVMQDFARVAKATPYPKEASATTPMTKCDLQKLYQSGILNTVEPKGLINKVWFDISLHFFVKKNPKLAQRNMSPSSFALASESGRRYLYICDMHLISEIESGDAASDSRYRMYERAGDRLCPVHSFLKYMSKRNPNCEAFYQWPEHHAKLCSFEDSEIWYSHRAYGQNNLANKLPTISQEAKLSKLYYNSAIRATRKMLLKKFPGKNVTDALSGILENGKDETGVIKVEPSGMSSSEPAGSSFPTLIEVASTSYGTNSCSSSLDQGSPHDPRNYWNESPAILAGAATCSSSEGSGIVTSPAYEMTAPLRRLQAQAQLQTLLNDQKANLSMVELRPSSRPASRPLPSIEVSSRADSANWVPAASMDEHLKLLRVELATSLPAGWTFSPHPGNGALKMLHISADEHPVIRKVLTVFPDHSFSLHVHKSPLPHDHLLLSLFPPPLERATQVTSLLNAVERLSVCRGAGSADTVQLYEGATSERKSRLPDAVVEYADGVGSDGAPYHCAARSPGCQYLTNTPTCLQCSLVKEKVEEALQRMISDDRMSL</sequence>
<dbReference type="InterPro" id="IPR052787">
    <property type="entry name" value="MAVS"/>
</dbReference>
<keyword evidence="1" id="KW-1185">Reference proteome</keyword>
<gene>
    <name evidence="2" type="primary">LOC106806107</name>
</gene>
<reference evidence="2" key="1">
    <citation type="submission" date="2025-08" db="UniProtKB">
        <authorList>
            <consortium name="RefSeq"/>
        </authorList>
    </citation>
    <scope>IDENTIFICATION</scope>
</reference>
<organism evidence="1 2">
    <name type="scientific">Priapulus caudatus</name>
    <name type="common">Priapulid worm</name>
    <dbReference type="NCBI Taxonomy" id="37621"/>
    <lineage>
        <taxon>Eukaryota</taxon>
        <taxon>Metazoa</taxon>
        <taxon>Ecdysozoa</taxon>
        <taxon>Scalidophora</taxon>
        <taxon>Priapulida</taxon>
        <taxon>Priapulimorpha</taxon>
        <taxon>Priapulimorphida</taxon>
        <taxon>Priapulidae</taxon>
        <taxon>Priapulus</taxon>
    </lineage>
</organism>
<dbReference type="Proteomes" id="UP000695022">
    <property type="component" value="Unplaced"/>
</dbReference>
<proteinExistence type="predicted"/>
<dbReference type="PANTHER" id="PTHR21446:SF6">
    <property type="entry name" value="MITOCHONDRIAL ANTIVIRAL-SIGNALING PROTEIN"/>
    <property type="match status" value="1"/>
</dbReference>
<protein>
    <submittedName>
        <fullName evidence="2">Uncharacterized protein LOC106806107</fullName>
    </submittedName>
</protein>
<accession>A0ABM1DU26</accession>
<dbReference type="RefSeq" id="XP_014663447.1">
    <property type="nucleotide sequence ID" value="XM_014807961.1"/>
</dbReference>
<evidence type="ECO:0000313" key="1">
    <source>
        <dbReference type="Proteomes" id="UP000695022"/>
    </source>
</evidence>
<dbReference type="PANTHER" id="PTHR21446">
    <property type="entry name" value="DUF3504 DOMAIN-CONTAINING PROTEIN"/>
    <property type="match status" value="1"/>
</dbReference>
<name>A0ABM1DU26_PRICU</name>
<evidence type="ECO:0000313" key="2">
    <source>
        <dbReference type="RefSeq" id="XP_014663447.1"/>
    </source>
</evidence>